<dbReference type="GO" id="GO:0042956">
    <property type="term" value="P:maltodextrin transmembrane transport"/>
    <property type="evidence" value="ECO:0007669"/>
    <property type="project" value="TreeGrafter"/>
</dbReference>
<reference evidence="4 5" key="1">
    <citation type="submission" date="2019-12" db="EMBL/GenBank/DDBJ databases">
        <title>Auraticoccus cholistani sp. nov., an actinomycete isolated from soil of Cholistan desert.</title>
        <authorList>
            <person name="Cheema M.T."/>
        </authorList>
    </citation>
    <scope>NUCLEOTIDE SEQUENCE [LARGE SCALE GENOMIC DNA]</scope>
    <source>
        <strain evidence="4 5">F435</strain>
    </source>
</reference>
<name>A0A6A9V1T6_9ACTN</name>
<keyword evidence="2" id="KW-0813">Transport</keyword>
<evidence type="ECO:0000256" key="2">
    <source>
        <dbReference type="ARBA" id="ARBA00022448"/>
    </source>
</evidence>
<evidence type="ECO:0000256" key="3">
    <source>
        <dbReference type="ARBA" id="ARBA00022729"/>
    </source>
</evidence>
<comment type="similarity">
    <text evidence="1">Belongs to the bacterial solute-binding protein 1 family.</text>
</comment>
<evidence type="ECO:0000256" key="1">
    <source>
        <dbReference type="ARBA" id="ARBA00008520"/>
    </source>
</evidence>
<keyword evidence="3" id="KW-0732">Signal</keyword>
<dbReference type="InterPro" id="IPR006311">
    <property type="entry name" value="TAT_signal"/>
</dbReference>
<sequence>MMLNRRQLIGGAAAGATASLAGCAGLTGRTPSQEAPEQTTLTFVNWSGDAEKAAFDALIAAFTAANPDVVVRTDTVPYASIQTNIDSRFQAGTPPDLFRVSYIDIGQYTSQGVLLDVSGTFTAERAAQFVPGLYQGVVADGRPYGVPHQIDTSAVLYRTDAFEAAGIRDVPASLEEAWSWEEFAAVAERLAGVTKGKQVPFIYNWQAAGAYRWLSWLFQADGRLLTEDLLAPAVDSPQGRRTLEFTRSFYTEGWVARNSSTKSTTYAGDEFVAGAAAMAFVGDFVLPAVDAGVDFEYRVLPMPRDVRAASDLGGNAIVAAAEGAHTEAALRFLDFIAQEEPMRTYCEATGQLPTLTSLTQTELDFEVRPDLMGTFVEQATTITPEQVAQVTVPAFARINTLLGNELETMFLQGREAGATAQALDEALAQALR</sequence>
<gene>
    <name evidence="4" type="ORF">GC722_16260</name>
</gene>
<dbReference type="EMBL" id="WPCU01000010">
    <property type="protein sequence ID" value="MVA77558.1"/>
    <property type="molecule type" value="Genomic_DNA"/>
</dbReference>
<evidence type="ECO:0000313" key="5">
    <source>
        <dbReference type="Proteomes" id="UP000435304"/>
    </source>
</evidence>
<proteinExistence type="inferred from homology"/>
<dbReference type="PANTHER" id="PTHR30061:SF50">
    <property type="entry name" value="MALTOSE_MALTODEXTRIN-BINDING PERIPLASMIC PROTEIN"/>
    <property type="match status" value="1"/>
</dbReference>
<dbReference type="Gene3D" id="3.40.190.10">
    <property type="entry name" value="Periplasmic binding protein-like II"/>
    <property type="match status" value="1"/>
</dbReference>
<dbReference type="AlphaFoldDB" id="A0A6A9V1T6"/>
<dbReference type="Proteomes" id="UP000435304">
    <property type="component" value="Unassembled WGS sequence"/>
</dbReference>
<protein>
    <submittedName>
        <fullName evidence="4">Extracellular solute-binding protein</fullName>
    </submittedName>
</protein>
<dbReference type="GO" id="GO:0015768">
    <property type="term" value="P:maltose transport"/>
    <property type="evidence" value="ECO:0007669"/>
    <property type="project" value="TreeGrafter"/>
</dbReference>
<dbReference type="Pfam" id="PF01547">
    <property type="entry name" value="SBP_bac_1"/>
    <property type="match status" value="1"/>
</dbReference>
<dbReference type="PROSITE" id="PS51318">
    <property type="entry name" value="TAT"/>
    <property type="match status" value="1"/>
</dbReference>
<dbReference type="InterPro" id="IPR006059">
    <property type="entry name" value="SBP"/>
</dbReference>
<dbReference type="PANTHER" id="PTHR30061">
    <property type="entry name" value="MALTOSE-BINDING PERIPLASMIC PROTEIN"/>
    <property type="match status" value="1"/>
</dbReference>
<dbReference type="GO" id="GO:1901982">
    <property type="term" value="F:maltose binding"/>
    <property type="evidence" value="ECO:0007669"/>
    <property type="project" value="TreeGrafter"/>
</dbReference>
<dbReference type="PROSITE" id="PS51257">
    <property type="entry name" value="PROKAR_LIPOPROTEIN"/>
    <property type="match status" value="1"/>
</dbReference>
<dbReference type="CDD" id="cd13585">
    <property type="entry name" value="PBP2_TMBP_like"/>
    <property type="match status" value="1"/>
</dbReference>
<accession>A0A6A9V1T6</accession>
<evidence type="ECO:0000313" key="4">
    <source>
        <dbReference type="EMBL" id="MVA77558.1"/>
    </source>
</evidence>
<comment type="caution">
    <text evidence="4">The sequence shown here is derived from an EMBL/GenBank/DDBJ whole genome shotgun (WGS) entry which is preliminary data.</text>
</comment>
<dbReference type="GO" id="GO:0055052">
    <property type="term" value="C:ATP-binding cassette (ABC) transporter complex, substrate-binding subunit-containing"/>
    <property type="evidence" value="ECO:0007669"/>
    <property type="project" value="TreeGrafter"/>
</dbReference>
<dbReference type="SUPFAM" id="SSF53850">
    <property type="entry name" value="Periplasmic binding protein-like II"/>
    <property type="match status" value="1"/>
</dbReference>
<keyword evidence="5" id="KW-1185">Reference proteome</keyword>
<organism evidence="4 5">
    <name type="scientific">Auraticoccus cholistanensis</name>
    <dbReference type="NCBI Taxonomy" id="2656650"/>
    <lineage>
        <taxon>Bacteria</taxon>
        <taxon>Bacillati</taxon>
        <taxon>Actinomycetota</taxon>
        <taxon>Actinomycetes</taxon>
        <taxon>Propionibacteriales</taxon>
        <taxon>Propionibacteriaceae</taxon>
        <taxon>Auraticoccus</taxon>
    </lineage>
</organism>